<dbReference type="Pfam" id="PF20431">
    <property type="entry name" value="E_motif"/>
    <property type="match status" value="1"/>
</dbReference>
<dbReference type="NCBIfam" id="TIGR00756">
    <property type="entry name" value="PPR"/>
    <property type="match status" value="6"/>
</dbReference>
<dbReference type="Pfam" id="PF13041">
    <property type="entry name" value="PPR_2"/>
    <property type="match status" value="3"/>
</dbReference>
<dbReference type="Pfam" id="PF12854">
    <property type="entry name" value="PPR_1"/>
    <property type="match status" value="2"/>
</dbReference>
<dbReference type="PANTHER" id="PTHR47926">
    <property type="entry name" value="PENTATRICOPEPTIDE REPEAT-CONTAINING PROTEIN"/>
    <property type="match status" value="1"/>
</dbReference>
<dbReference type="FunFam" id="1.25.40.10:FF:000158">
    <property type="entry name" value="pentatricopeptide repeat-containing protein At2g33680"/>
    <property type="match status" value="1"/>
</dbReference>
<proteinExistence type="predicted"/>
<accession>W1PH69</accession>
<dbReference type="InterPro" id="IPR002885">
    <property type="entry name" value="PPR_rpt"/>
</dbReference>
<dbReference type="GO" id="GO:0003723">
    <property type="term" value="F:RNA binding"/>
    <property type="evidence" value="ECO:0007669"/>
    <property type="project" value="InterPro"/>
</dbReference>
<dbReference type="PROSITE" id="PS51375">
    <property type="entry name" value="PPR"/>
    <property type="match status" value="6"/>
</dbReference>
<feature type="repeat" description="PPR" evidence="2">
    <location>
        <begin position="307"/>
        <end position="337"/>
    </location>
</feature>
<dbReference type="Gene3D" id="1.25.40.10">
    <property type="entry name" value="Tetratricopeptide repeat domain"/>
    <property type="match status" value="4"/>
</dbReference>
<feature type="repeat" description="PPR" evidence="2">
    <location>
        <begin position="5"/>
        <end position="39"/>
    </location>
</feature>
<dbReference type="EMBL" id="KI393908">
    <property type="protein sequence ID" value="ERN06455.1"/>
    <property type="molecule type" value="Genomic_DNA"/>
</dbReference>
<evidence type="ECO:0008006" key="5">
    <source>
        <dbReference type="Google" id="ProtNLM"/>
    </source>
</evidence>
<feature type="repeat" description="PPR" evidence="2">
    <location>
        <begin position="237"/>
        <end position="271"/>
    </location>
</feature>
<gene>
    <name evidence="3" type="ORF">AMTR_s00016p00259690</name>
</gene>
<dbReference type="InterPro" id="IPR046848">
    <property type="entry name" value="E_motif"/>
</dbReference>
<dbReference type="Proteomes" id="UP000017836">
    <property type="component" value="Unassembled WGS sequence"/>
</dbReference>
<evidence type="ECO:0000313" key="3">
    <source>
        <dbReference type="EMBL" id="ERN06455.1"/>
    </source>
</evidence>
<dbReference type="GO" id="GO:0099402">
    <property type="term" value="P:plant organ development"/>
    <property type="evidence" value="ECO:0007669"/>
    <property type="project" value="UniProtKB-ARBA"/>
</dbReference>
<reference evidence="4" key="1">
    <citation type="journal article" date="2013" name="Science">
        <title>The Amborella genome and the evolution of flowering plants.</title>
        <authorList>
            <consortium name="Amborella Genome Project"/>
        </authorList>
    </citation>
    <scope>NUCLEOTIDE SEQUENCE [LARGE SCALE GENOMIC DNA]</scope>
</reference>
<dbReference type="InterPro" id="IPR011990">
    <property type="entry name" value="TPR-like_helical_dom_sf"/>
</dbReference>
<sequence length="570" mass="63375">MEVFDVVRCTMMITRYCRSGRIDDARRVFDRMPVQDVASYNAMIAGYFNSCHCCLEAAQTLFNEMPERNVITWTTMIDGLANRGEIEAARELFDVMPWRDAAAWNAMIGGYCRNARMGEAHALFIQMPDPDVISWTTVISGFERHGCHHKALFLFRDMLQAVVKPTSVTFACVLSACAGSGALQQGCQVHSHLVKDGSLISNVFVSTALVTMYACCQQMECSVKVFEESRHPRQRSNVALWTALLSGYGQNGCHQEALHVLCSMMRSGVQPNPSTFTSSLNSSTSLEDLERGKVIHAKAIVSRLEKDMFVSNSLVVMYSKCGTIDDALSVFSRMHKMNIVSWNSIIVGCAQHGRANNALQLFNQMGNTGELRADAITYIGVLTACSHAGLLHEGRCHFERLKRDPFVEMRIEHYVCMVDILGRCGQLQEAEEFINSMPPSMMMVNPNATSVWLALLSACRMHSNIKVGVRVATSIFDVDPCNTAAHVLLSNIYASAGDWDGVAQIRWAMKEKGVEKQPGHSWITVRNTSCKFLVGYTSHPMAREIYGILDSWSAALKELGYVYDRTSALA</sequence>
<evidence type="ECO:0000256" key="1">
    <source>
        <dbReference type="ARBA" id="ARBA00022737"/>
    </source>
</evidence>
<feature type="repeat" description="PPR" evidence="2">
    <location>
        <begin position="100"/>
        <end position="134"/>
    </location>
</feature>
<organism evidence="3 4">
    <name type="scientific">Amborella trichopoda</name>
    <dbReference type="NCBI Taxonomy" id="13333"/>
    <lineage>
        <taxon>Eukaryota</taxon>
        <taxon>Viridiplantae</taxon>
        <taxon>Streptophyta</taxon>
        <taxon>Embryophyta</taxon>
        <taxon>Tracheophyta</taxon>
        <taxon>Spermatophyta</taxon>
        <taxon>Magnoliopsida</taxon>
        <taxon>Amborellales</taxon>
        <taxon>Amborellaceae</taxon>
        <taxon>Amborella</taxon>
    </lineage>
</organism>
<feature type="repeat" description="PPR" evidence="2">
    <location>
        <begin position="69"/>
        <end position="99"/>
    </location>
</feature>
<dbReference type="HOGENOM" id="CLU_002706_37_8_1"/>
<feature type="repeat" description="PPR" evidence="2">
    <location>
        <begin position="338"/>
        <end position="372"/>
    </location>
</feature>
<dbReference type="InterPro" id="IPR046960">
    <property type="entry name" value="PPR_At4g14850-like_plant"/>
</dbReference>
<evidence type="ECO:0000313" key="4">
    <source>
        <dbReference type="Proteomes" id="UP000017836"/>
    </source>
</evidence>
<dbReference type="Pfam" id="PF01535">
    <property type="entry name" value="PPR"/>
    <property type="match status" value="2"/>
</dbReference>
<protein>
    <recommendedName>
        <fullName evidence="5">Pentatricopeptide repeat-containing protein</fullName>
    </recommendedName>
</protein>
<keyword evidence="1" id="KW-0677">Repeat</keyword>
<dbReference type="GO" id="GO:0009451">
    <property type="term" value="P:RNA modification"/>
    <property type="evidence" value="ECO:0007669"/>
    <property type="project" value="InterPro"/>
</dbReference>
<dbReference type="Gramene" id="ERN06455">
    <property type="protein sequence ID" value="ERN06455"/>
    <property type="gene ID" value="AMTR_s00016p00259690"/>
</dbReference>
<dbReference type="OMA" id="QHGCGMW"/>
<dbReference type="eggNOG" id="KOG4197">
    <property type="taxonomic scope" value="Eukaryota"/>
</dbReference>
<dbReference type="SUPFAM" id="SSF48452">
    <property type="entry name" value="TPR-like"/>
    <property type="match status" value="1"/>
</dbReference>
<name>W1PH69_AMBTC</name>
<evidence type="ECO:0000256" key="2">
    <source>
        <dbReference type="PROSITE-ProRule" id="PRU00708"/>
    </source>
</evidence>
<keyword evidence="4" id="KW-1185">Reference proteome</keyword>
<dbReference type="PANTHER" id="PTHR47926:SF533">
    <property type="entry name" value="DYW DOMAIN-CONTAINING PROTEIN"/>
    <property type="match status" value="1"/>
</dbReference>
<dbReference type="AlphaFoldDB" id="W1PH69"/>